<comment type="function">
    <text evidence="7">Involved in DNA repair and RecF pathway recombination.</text>
</comment>
<dbReference type="AlphaFoldDB" id="A0ABC9VCV5"/>
<evidence type="ECO:0000256" key="4">
    <source>
        <dbReference type="ARBA" id="ARBA00023172"/>
    </source>
</evidence>
<dbReference type="GO" id="GO:0006310">
    <property type="term" value="P:DNA recombination"/>
    <property type="evidence" value="ECO:0007669"/>
    <property type="project" value="UniProtKB-UniRule"/>
</dbReference>
<feature type="domain" description="DNA replication/recombination mediator RecO N-terminal" evidence="9">
    <location>
        <begin position="14"/>
        <end position="87"/>
    </location>
</feature>
<name>A0ABC9VCV5_9BACL</name>
<dbReference type="Gene3D" id="1.20.1440.120">
    <property type="entry name" value="Recombination protein O, C-terminal domain"/>
    <property type="match status" value="1"/>
</dbReference>
<dbReference type="PANTHER" id="PTHR33991">
    <property type="entry name" value="DNA REPAIR PROTEIN RECO"/>
    <property type="match status" value="1"/>
</dbReference>
<dbReference type="Gene3D" id="2.40.50.140">
    <property type="entry name" value="Nucleic acid-binding proteins"/>
    <property type="match status" value="1"/>
</dbReference>
<evidence type="ECO:0000256" key="7">
    <source>
        <dbReference type="HAMAP-Rule" id="MF_00201"/>
    </source>
</evidence>
<dbReference type="InterPro" id="IPR022572">
    <property type="entry name" value="DNA_rep/recomb_RecO_N"/>
</dbReference>
<evidence type="ECO:0000313" key="11">
    <source>
        <dbReference type="Proteomes" id="UP000023566"/>
    </source>
</evidence>
<dbReference type="SUPFAM" id="SSF50249">
    <property type="entry name" value="Nucleic acid-binding proteins"/>
    <property type="match status" value="1"/>
</dbReference>
<accession>A0ABC9VCV5</accession>
<dbReference type="InterPro" id="IPR012340">
    <property type="entry name" value="NA-bd_OB-fold"/>
</dbReference>
<comment type="caution">
    <text evidence="10">The sequence shown here is derived from an EMBL/GenBank/DDBJ whole genome shotgun (WGS) entry which is preliminary data.</text>
</comment>
<comment type="similarity">
    <text evidence="1 7">Belongs to the RecO family.</text>
</comment>
<keyword evidence="11" id="KW-1185">Reference proteome</keyword>
<proteinExistence type="inferred from homology"/>
<dbReference type="EMBL" id="AOTZ01000006">
    <property type="protein sequence ID" value="EZP76188.1"/>
    <property type="molecule type" value="Genomic_DNA"/>
</dbReference>
<evidence type="ECO:0000313" key="10">
    <source>
        <dbReference type="EMBL" id="EZP76188.1"/>
    </source>
</evidence>
<feature type="region of interest" description="Disordered" evidence="8">
    <location>
        <begin position="256"/>
        <end position="279"/>
    </location>
</feature>
<dbReference type="InterPro" id="IPR037278">
    <property type="entry name" value="ARFGAP/RecO"/>
</dbReference>
<evidence type="ECO:0000256" key="2">
    <source>
        <dbReference type="ARBA" id="ARBA00021310"/>
    </source>
</evidence>
<dbReference type="Pfam" id="PF11967">
    <property type="entry name" value="RecO_N"/>
    <property type="match status" value="1"/>
</dbReference>
<dbReference type="SUPFAM" id="SSF57863">
    <property type="entry name" value="ArfGap/RecO-like zinc finger"/>
    <property type="match status" value="1"/>
</dbReference>
<dbReference type="InterPro" id="IPR003717">
    <property type="entry name" value="RecO"/>
</dbReference>
<evidence type="ECO:0000256" key="3">
    <source>
        <dbReference type="ARBA" id="ARBA00022763"/>
    </source>
</evidence>
<dbReference type="InterPro" id="IPR042242">
    <property type="entry name" value="RecO_C"/>
</dbReference>
<dbReference type="GO" id="GO:0006281">
    <property type="term" value="P:DNA repair"/>
    <property type="evidence" value="ECO:0007669"/>
    <property type="project" value="UniProtKB-UniRule"/>
</dbReference>
<protein>
    <recommendedName>
        <fullName evidence="2 7">DNA repair protein RecO</fullName>
    </recommendedName>
    <alternativeName>
        <fullName evidence="6 7">Recombination protein O</fullName>
    </alternativeName>
</protein>
<dbReference type="Proteomes" id="UP000023566">
    <property type="component" value="Chromosome"/>
</dbReference>
<dbReference type="Pfam" id="PF02565">
    <property type="entry name" value="RecO_C"/>
    <property type="match status" value="1"/>
</dbReference>
<sequence>MGVRKSVVIRLFEKCEAVVIRTIDYGETNKIVTFFTREWGKVAAMARGAKKPSSRLSAVTQPFTYGHYLIRRSRGVGVLHQGEIIDSMRTIREDIFTAAYASYIVELTDKITEEQKRNPYLFELLLQTLQYMNEGRDLEILTYIYEVKMLSVMGIPPTLDRCAICSRTEGNFSFSVREAGFLCHRCEAADPHRIPLSAAAVRLLRLFYYIDVSRLGTISVKEKTKRELRTVISSYYDEYSGLSLKTKRFLRQIDELKEISPPGQNAENRNKNSEKTSDH</sequence>
<organism evidence="10 11">
    <name type="scientific">Parageobacillus genomosp. 1</name>
    <dbReference type="NCBI Taxonomy" id="1295642"/>
    <lineage>
        <taxon>Bacteria</taxon>
        <taxon>Bacillati</taxon>
        <taxon>Bacillota</taxon>
        <taxon>Bacilli</taxon>
        <taxon>Bacillales</taxon>
        <taxon>Anoxybacillaceae</taxon>
        <taxon>Parageobacillus</taxon>
    </lineage>
</organism>
<evidence type="ECO:0000256" key="6">
    <source>
        <dbReference type="ARBA" id="ARBA00033409"/>
    </source>
</evidence>
<dbReference type="HAMAP" id="MF_00201">
    <property type="entry name" value="RecO"/>
    <property type="match status" value="1"/>
</dbReference>
<feature type="compositionally biased region" description="Basic and acidic residues" evidence="8">
    <location>
        <begin position="268"/>
        <end position="279"/>
    </location>
</feature>
<evidence type="ECO:0000256" key="8">
    <source>
        <dbReference type="SAM" id="MobiDB-lite"/>
    </source>
</evidence>
<evidence type="ECO:0000256" key="5">
    <source>
        <dbReference type="ARBA" id="ARBA00023204"/>
    </source>
</evidence>
<dbReference type="PANTHER" id="PTHR33991:SF1">
    <property type="entry name" value="DNA REPAIR PROTEIN RECO"/>
    <property type="match status" value="1"/>
</dbReference>
<evidence type="ECO:0000256" key="1">
    <source>
        <dbReference type="ARBA" id="ARBA00007452"/>
    </source>
</evidence>
<gene>
    <name evidence="7 10" type="primary">recO</name>
    <name evidence="10" type="ORF">H839_12964</name>
</gene>
<evidence type="ECO:0000259" key="9">
    <source>
        <dbReference type="Pfam" id="PF11967"/>
    </source>
</evidence>
<keyword evidence="4 7" id="KW-0233">DNA recombination</keyword>
<keyword evidence="3 7" id="KW-0227">DNA damage</keyword>
<dbReference type="NCBIfam" id="TIGR00613">
    <property type="entry name" value="reco"/>
    <property type="match status" value="1"/>
</dbReference>
<keyword evidence="5 7" id="KW-0234">DNA repair</keyword>
<reference evidence="10 11" key="1">
    <citation type="journal article" date="2014" name="Appl. Microbiol. Biotechnol.">
        <title>Transformable facultative thermophile Geobacillus stearothermophilus NUB3621 as a host strain for metabolic engineering.</title>
        <authorList>
            <person name="Blanchard K."/>
            <person name="Robic S."/>
            <person name="Matsumura I."/>
        </authorList>
    </citation>
    <scope>NUCLEOTIDE SEQUENCE [LARGE SCALE GENOMIC DNA]</scope>
    <source>
        <strain evidence="10 11">NUB3621</strain>
    </source>
</reference>